<feature type="region of interest" description="Disordered" evidence="1">
    <location>
        <begin position="1"/>
        <end position="55"/>
    </location>
</feature>
<gene>
    <name evidence="2" type="ORF">DIATSA_LOCUS8256</name>
</gene>
<feature type="compositionally biased region" description="Basic residues" evidence="1">
    <location>
        <begin position="361"/>
        <end position="371"/>
    </location>
</feature>
<dbReference type="AlphaFoldDB" id="A0A9N9R6P3"/>
<feature type="compositionally biased region" description="Pro residues" evidence="1">
    <location>
        <begin position="388"/>
        <end position="415"/>
    </location>
</feature>
<name>A0A9N9R6P3_9NEOP</name>
<dbReference type="Proteomes" id="UP001153714">
    <property type="component" value="Chromosome 22"/>
</dbReference>
<dbReference type="EMBL" id="OU893353">
    <property type="protein sequence ID" value="CAG9790591.1"/>
    <property type="molecule type" value="Genomic_DNA"/>
</dbReference>
<evidence type="ECO:0000313" key="2">
    <source>
        <dbReference type="EMBL" id="CAG9790591.1"/>
    </source>
</evidence>
<feature type="region of interest" description="Disordered" evidence="1">
    <location>
        <begin position="75"/>
        <end position="105"/>
    </location>
</feature>
<feature type="compositionally biased region" description="Low complexity" evidence="1">
    <location>
        <begin position="180"/>
        <end position="199"/>
    </location>
</feature>
<feature type="compositionally biased region" description="Low complexity" evidence="1">
    <location>
        <begin position="302"/>
        <end position="315"/>
    </location>
</feature>
<reference evidence="2" key="2">
    <citation type="submission" date="2022-10" db="EMBL/GenBank/DDBJ databases">
        <authorList>
            <consortium name="ENA_rothamsted_submissions"/>
            <consortium name="culmorum"/>
            <person name="King R."/>
        </authorList>
    </citation>
    <scope>NUCLEOTIDE SEQUENCE</scope>
</reference>
<feature type="compositionally biased region" description="Basic and acidic residues" evidence="1">
    <location>
        <begin position="200"/>
        <end position="217"/>
    </location>
</feature>
<evidence type="ECO:0000313" key="3">
    <source>
        <dbReference type="Proteomes" id="UP001153714"/>
    </source>
</evidence>
<reference evidence="2" key="1">
    <citation type="submission" date="2021-12" db="EMBL/GenBank/DDBJ databases">
        <authorList>
            <person name="King R."/>
        </authorList>
    </citation>
    <scope>NUCLEOTIDE SEQUENCE</scope>
</reference>
<feature type="region of interest" description="Disordered" evidence="1">
    <location>
        <begin position="148"/>
        <end position="220"/>
    </location>
</feature>
<organism evidence="2 3">
    <name type="scientific">Diatraea saccharalis</name>
    <name type="common">sugarcane borer</name>
    <dbReference type="NCBI Taxonomy" id="40085"/>
    <lineage>
        <taxon>Eukaryota</taxon>
        <taxon>Metazoa</taxon>
        <taxon>Ecdysozoa</taxon>
        <taxon>Arthropoda</taxon>
        <taxon>Hexapoda</taxon>
        <taxon>Insecta</taxon>
        <taxon>Pterygota</taxon>
        <taxon>Neoptera</taxon>
        <taxon>Endopterygota</taxon>
        <taxon>Lepidoptera</taxon>
        <taxon>Glossata</taxon>
        <taxon>Ditrysia</taxon>
        <taxon>Pyraloidea</taxon>
        <taxon>Crambidae</taxon>
        <taxon>Crambinae</taxon>
        <taxon>Diatraea</taxon>
    </lineage>
</organism>
<feature type="compositionally biased region" description="Polar residues" evidence="1">
    <location>
        <begin position="75"/>
        <end position="90"/>
    </location>
</feature>
<proteinExistence type="predicted"/>
<protein>
    <submittedName>
        <fullName evidence="2">Uncharacterized protein</fullName>
    </submittedName>
</protein>
<feature type="compositionally biased region" description="Low complexity" evidence="1">
    <location>
        <begin position="148"/>
        <end position="164"/>
    </location>
</feature>
<keyword evidence="3" id="KW-1185">Reference proteome</keyword>
<accession>A0A9N9R6P3</accession>
<sequence length="422" mass="45642">MNQEITKTSNKNKNNNNDKNPGETNSKRVTDNNNNVGDSDGDARRGPLTRNRKRREMLMEEWAKDHGYRDYSTITSDGYTDTGSTITISPDRSLGVTGERLSDSDSADTINIWASQPPLPAPARTLEPLPLSPLSLSSLSSLALPDGLPRSPRLSLSSSSSSSSFISVSNHDTDRTAECTSPKDTISPSTKTTKTTTTTSDKDGGKGDELPDLEEWRNTPSCSYAWMGDREWETARRTVLPPPLSWLREQRENTAGEPEGTGWERITNNKEAGGKGKGKGIGKRSLPTPAIEPIRKKEGKMTSGTPPSSSSSTAPAPLPSQPADSHSATSPPKGTGAEIIYGASRIAVQPPLSPLPLPHQLYRRRERRRMTLPRSPPLLRSALRIHSSPPPLPPPPPPPPPLPPPPPPPPPPTPLRPAKGRK</sequence>
<evidence type="ECO:0000256" key="1">
    <source>
        <dbReference type="SAM" id="MobiDB-lite"/>
    </source>
</evidence>
<feature type="region of interest" description="Disordered" evidence="1">
    <location>
        <begin position="247"/>
        <end position="422"/>
    </location>
</feature>